<dbReference type="Proteomes" id="UP001595952">
    <property type="component" value="Unassembled WGS sequence"/>
</dbReference>
<proteinExistence type="predicted"/>
<protein>
    <submittedName>
        <fullName evidence="2">Uncharacterized protein</fullName>
    </submittedName>
</protein>
<evidence type="ECO:0000256" key="1">
    <source>
        <dbReference type="SAM" id="SignalP"/>
    </source>
</evidence>
<evidence type="ECO:0000313" key="3">
    <source>
        <dbReference type="Proteomes" id="UP001595952"/>
    </source>
</evidence>
<dbReference type="RefSeq" id="WP_380062621.1">
    <property type="nucleotide sequence ID" value="NZ_JBHSEI010000010.1"/>
</dbReference>
<reference evidence="3" key="1">
    <citation type="journal article" date="2019" name="Int. J. Syst. Evol. Microbiol.">
        <title>The Global Catalogue of Microorganisms (GCM) 10K type strain sequencing project: providing services to taxonomists for standard genome sequencing and annotation.</title>
        <authorList>
            <consortium name="The Broad Institute Genomics Platform"/>
            <consortium name="The Broad Institute Genome Sequencing Center for Infectious Disease"/>
            <person name="Wu L."/>
            <person name="Ma J."/>
        </authorList>
    </citation>
    <scope>NUCLEOTIDE SEQUENCE [LARGE SCALE GENOMIC DNA]</scope>
    <source>
        <strain evidence="3">CCUG 55995</strain>
    </source>
</reference>
<evidence type="ECO:0000313" key="2">
    <source>
        <dbReference type="EMBL" id="MFC4639637.1"/>
    </source>
</evidence>
<sequence length="157" mass="16821">MNGVRSLLAVVLLASSLATACGPRAQTDLTARVLFAATGTYDAQADQKLRLGAGRRRAVWRSRPPLPVQTLTVEYNSESRPAIWALTLQGGTFPRAQLLEENPAPREVQALGAPAQLFTGGRLKGVLLRSVPGGLQLLTRAYVTQYESALLPAFQAP</sequence>
<name>A0ABV9IBC2_9DEIO</name>
<comment type="caution">
    <text evidence="2">The sequence shown here is derived from an EMBL/GenBank/DDBJ whole genome shotgun (WGS) entry which is preliminary data.</text>
</comment>
<dbReference type="EMBL" id="JBHSEI010000010">
    <property type="protein sequence ID" value="MFC4639637.1"/>
    <property type="molecule type" value="Genomic_DNA"/>
</dbReference>
<keyword evidence="3" id="KW-1185">Reference proteome</keyword>
<dbReference type="PROSITE" id="PS51257">
    <property type="entry name" value="PROKAR_LIPOPROTEIN"/>
    <property type="match status" value="1"/>
</dbReference>
<accession>A0ABV9IBC2</accession>
<gene>
    <name evidence="2" type="ORF">ACFO0D_14970</name>
</gene>
<keyword evidence="1" id="KW-0732">Signal</keyword>
<feature type="signal peptide" evidence="1">
    <location>
        <begin position="1"/>
        <end position="20"/>
    </location>
</feature>
<feature type="chain" id="PRO_5046634897" evidence="1">
    <location>
        <begin position="21"/>
        <end position="157"/>
    </location>
</feature>
<organism evidence="2 3">
    <name type="scientific">Deinococcus hohokamensis</name>
    <dbReference type="NCBI Taxonomy" id="309883"/>
    <lineage>
        <taxon>Bacteria</taxon>
        <taxon>Thermotogati</taxon>
        <taxon>Deinococcota</taxon>
        <taxon>Deinococci</taxon>
        <taxon>Deinococcales</taxon>
        <taxon>Deinococcaceae</taxon>
        <taxon>Deinococcus</taxon>
    </lineage>
</organism>